<dbReference type="SUPFAM" id="SSF51905">
    <property type="entry name" value="FAD/NAD(P)-binding domain"/>
    <property type="match status" value="1"/>
</dbReference>
<dbReference type="GO" id="GO:0005739">
    <property type="term" value="C:mitochondrion"/>
    <property type="evidence" value="ECO:0007669"/>
    <property type="project" value="UniProtKB-SubCell"/>
</dbReference>
<comment type="function">
    <text evidence="14 19">Catalyzes the reduction of glutathione disulfide (GSSG) to reduced glutathione (GSH). Constitutes the major mechanism to maintain a high GSH:GSSG ratio in the cytosol.</text>
</comment>
<organism evidence="22 23">
    <name type="scientific">Octopus sinensis</name>
    <name type="common">East Asian common octopus</name>
    <dbReference type="NCBI Taxonomy" id="2607531"/>
    <lineage>
        <taxon>Eukaryota</taxon>
        <taxon>Metazoa</taxon>
        <taxon>Spiralia</taxon>
        <taxon>Lophotrochozoa</taxon>
        <taxon>Mollusca</taxon>
        <taxon>Cephalopoda</taxon>
        <taxon>Coleoidea</taxon>
        <taxon>Octopodiformes</taxon>
        <taxon>Octopoda</taxon>
        <taxon>Incirrata</taxon>
        <taxon>Octopodidae</taxon>
        <taxon>Octopus</taxon>
    </lineage>
</organism>
<keyword evidence="9 18" id="KW-0560">Oxidoreductase</keyword>
<dbReference type="GO" id="GO:0050660">
    <property type="term" value="F:flavin adenine dinucleotide binding"/>
    <property type="evidence" value="ECO:0007669"/>
    <property type="project" value="InterPro"/>
</dbReference>
<evidence type="ECO:0000256" key="10">
    <source>
        <dbReference type="ARBA" id="ARBA00023128"/>
    </source>
</evidence>
<evidence type="ECO:0000256" key="8">
    <source>
        <dbReference type="ARBA" id="ARBA00022857"/>
    </source>
</evidence>
<evidence type="ECO:0000313" key="22">
    <source>
        <dbReference type="Proteomes" id="UP000515154"/>
    </source>
</evidence>
<feature type="active site" description="Proton acceptor" evidence="15">
    <location>
        <position position="476"/>
    </location>
</feature>
<keyword evidence="8 19" id="KW-0521">NADP</keyword>
<evidence type="ECO:0000313" key="23">
    <source>
        <dbReference type="RefSeq" id="XP_029635570.1"/>
    </source>
</evidence>
<dbReference type="InterPro" id="IPR023753">
    <property type="entry name" value="FAD/NAD-binding_dom"/>
</dbReference>
<sequence>MQVLLRAVSGHTLPSSLLSRGRKHLKAAVMSRLLSAMSPHVTYDYLVIGGGSGGLGSARRAAEFGAKVAIIEEAALGGTCVNVGCVPKKVMFNAAVHAEYIRDHQDYGFSVEKKEFDFKHLKKSRDAYIKRLNGIYANNLEKSKVERIVGHAKFLSNQTIDVNGENYSAKHILIATGGKPLIPDIPGAQYGISSDGFFELPDLPKKCVVVGSGYIGVELAGIFKSLGADTSLLIRYDKVLRQFDESISSAVTENLEHSEINLQRHTQVQEVKKQSNGQLTVSSNQGTISDVDCLLWAIGRVPNISNLGLENTGVKCDTKGHIFVDEYQNTSVSHIYALGDVCGKFQLTPVAIAAGRRLAHRLFNDEAKSKMDYTDIPSVVFSHPPVGSVGLTQAEAEKLHGKSKIKIYQTNFTPMYYAITTHKEKCMMKLICLLPEEKVIGLHMVGMATDEMLQGFAVAVKMGATKSHFDNTTAIHPTSSEEFVTLR</sequence>
<dbReference type="InterPro" id="IPR006322">
    <property type="entry name" value="Glutathione_Rdtase_euk/bac"/>
</dbReference>
<dbReference type="SUPFAM" id="SSF55424">
    <property type="entry name" value="FAD/NAD-linked reductases, dimerisation (C-terminal) domain"/>
    <property type="match status" value="1"/>
</dbReference>
<keyword evidence="6 18" id="KW-0285">Flavoprotein</keyword>
<dbReference type="FunFam" id="3.50.50.60:FF:000141">
    <property type="entry name" value="Glutathione reductase"/>
    <property type="match status" value="1"/>
</dbReference>
<comment type="catalytic activity">
    <reaction evidence="13 19">
        <text>2 glutathione + NADP(+) = glutathione disulfide + NADPH + H(+)</text>
        <dbReference type="Rhea" id="RHEA:11740"/>
        <dbReference type="ChEBI" id="CHEBI:15378"/>
        <dbReference type="ChEBI" id="CHEBI:57783"/>
        <dbReference type="ChEBI" id="CHEBI:57925"/>
        <dbReference type="ChEBI" id="CHEBI:58297"/>
        <dbReference type="ChEBI" id="CHEBI:58349"/>
        <dbReference type="EC" id="1.8.1.7"/>
    </reaction>
</comment>
<feature type="domain" description="Pyridine nucleotide-disulphide oxidoreductase dimerisation" evidence="20">
    <location>
        <begin position="376"/>
        <end position="486"/>
    </location>
</feature>
<evidence type="ECO:0000256" key="18">
    <source>
        <dbReference type="RuleBase" id="RU003691"/>
    </source>
</evidence>
<keyword evidence="10" id="KW-0496">Mitochondrion</keyword>
<protein>
    <recommendedName>
        <fullName evidence="19">Glutathione reductase</fullName>
        <ecNumber evidence="19">1.8.1.7</ecNumber>
    </recommendedName>
</protein>
<comment type="subunit">
    <text evidence="4">Homodimer.</text>
</comment>
<evidence type="ECO:0000256" key="9">
    <source>
        <dbReference type="ARBA" id="ARBA00023002"/>
    </source>
</evidence>
<feature type="binding site" evidence="16">
    <location>
        <position position="89"/>
    </location>
    <ligand>
        <name>FAD</name>
        <dbReference type="ChEBI" id="CHEBI:57692"/>
    </ligand>
</feature>
<comment type="cofactor">
    <cofactor evidence="16">
        <name>FAD</name>
        <dbReference type="ChEBI" id="CHEBI:57692"/>
    </cofactor>
    <text evidence="16">Binds 1 FAD per subunit.</text>
</comment>
<dbReference type="InterPro" id="IPR004099">
    <property type="entry name" value="Pyr_nucl-diS_OxRdtase_dimer"/>
</dbReference>
<dbReference type="NCBIfam" id="TIGR01421">
    <property type="entry name" value="gluta_reduc_1"/>
    <property type="match status" value="1"/>
</dbReference>
<dbReference type="RefSeq" id="XP_029635570.1">
    <property type="nucleotide sequence ID" value="XM_029779710.2"/>
</dbReference>
<dbReference type="NCBIfam" id="NF004776">
    <property type="entry name" value="PRK06116.1"/>
    <property type="match status" value="1"/>
</dbReference>
<name>A0A6P7SBK1_9MOLL</name>
<evidence type="ECO:0000256" key="7">
    <source>
        <dbReference type="ARBA" id="ARBA00022827"/>
    </source>
</evidence>
<evidence type="ECO:0000256" key="13">
    <source>
        <dbReference type="ARBA" id="ARBA00049142"/>
    </source>
</evidence>
<dbReference type="PANTHER" id="PTHR42737:SF2">
    <property type="entry name" value="GLUTATHIONE REDUCTASE"/>
    <property type="match status" value="1"/>
</dbReference>
<evidence type="ECO:0000256" key="19">
    <source>
        <dbReference type="RuleBase" id="RU365016"/>
    </source>
</evidence>
<dbReference type="FunFam" id="3.50.50.60:FF:000671">
    <property type="entry name" value="Thioredoxin reductase 2, tandem duplicate 1"/>
    <property type="match status" value="1"/>
</dbReference>
<keyword evidence="12 18" id="KW-0676">Redox-active center</keyword>
<gene>
    <name evidence="23" type="primary">LOC115210924</name>
</gene>
<dbReference type="Pfam" id="PF02852">
    <property type="entry name" value="Pyr_redox_dim"/>
    <property type="match status" value="1"/>
</dbReference>
<keyword evidence="11" id="KW-1015">Disulfide bond</keyword>
<accession>A0A6P7SBK1</accession>
<dbReference type="Pfam" id="PF07992">
    <property type="entry name" value="Pyr_redox_2"/>
    <property type="match status" value="1"/>
</dbReference>
<evidence type="ECO:0000256" key="15">
    <source>
        <dbReference type="PIRSR" id="PIRSR000350-2"/>
    </source>
</evidence>
<dbReference type="PRINTS" id="PR00368">
    <property type="entry name" value="FADPNR"/>
</dbReference>
<reference evidence="23" key="1">
    <citation type="submission" date="2025-08" db="UniProtKB">
        <authorList>
            <consortium name="RefSeq"/>
        </authorList>
    </citation>
    <scope>IDENTIFICATION</scope>
</reference>
<dbReference type="FunFam" id="3.30.390.30:FF:000003">
    <property type="entry name" value="Glutathione reductase"/>
    <property type="match status" value="1"/>
</dbReference>
<comment type="subcellular location">
    <subcellularLocation>
        <location evidence="2 19">Cytoplasm</location>
    </subcellularLocation>
    <subcellularLocation>
        <location evidence="1">Mitochondrion</location>
    </subcellularLocation>
</comment>
<dbReference type="AlphaFoldDB" id="A0A6P7SBK1"/>
<dbReference type="Gene3D" id="3.30.390.30">
    <property type="match status" value="1"/>
</dbReference>
<comment type="similarity">
    <text evidence="3 18">Belongs to the class-I pyridine nucleotide-disulfide oxidoreductase family.</text>
</comment>
<keyword evidence="7 16" id="KW-0274">FAD</keyword>
<dbReference type="FunFam" id="3.50.50.60:FF:000030">
    <property type="entry name" value="Glutathione reductase"/>
    <property type="match status" value="1"/>
</dbReference>
<dbReference type="PROSITE" id="PS00076">
    <property type="entry name" value="PYRIDINE_REDOX_1"/>
    <property type="match status" value="1"/>
</dbReference>
<dbReference type="InterPro" id="IPR046952">
    <property type="entry name" value="GSHR/TRXR-like"/>
</dbReference>
<dbReference type="GO" id="GO:0005829">
    <property type="term" value="C:cytosol"/>
    <property type="evidence" value="ECO:0007669"/>
    <property type="project" value="TreeGrafter"/>
</dbReference>
<evidence type="ECO:0000256" key="1">
    <source>
        <dbReference type="ARBA" id="ARBA00004173"/>
    </source>
</evidence>
<dbReference type="KEGG" id="osn:115210924"/>
<keyword evidence="16" id="KW-0547">Nucleotide-binding</keyword>
<dbReference type="EC" id="1.8.1.7" evidence="19"/>
<feature type="binding site" evidence="16">
    <location>
        <begin position="211"/>
        <end position="218"/>
    </location>
    <ligand>
        <name>NAD(+)</name>
        <dbReference type="ChEBI" id="CHEBI:57540"/>
    </ligand>
</feature>
<dbReference type="Gene3D" id="3.50.50.60">
    <property type="entry name" value="FAD/NAD(P)-binding domain"/>
    <property type="match status" value="2"/>
</dbReference>
<evidence type="ECO:0000256" key="16">
    <source>
        <dbReference type="PIRSR" id="PIRSR000350-3"/>
    </source>
</evidence>
<dbReference type="InterPro" id="IPR036188">
    <property type="entry name" value="FAD/NAD-bd_sf"/>
</dbReference>
<evidence type="ECO:0000256" key="2">
    <source>
        <dbReference type="ARBA" id="ARBA00004496"/>
    </source>
</evidence>
<dbReference type="GO" id="GO:0004362">
    <property type="term" value="F:glutathione-disulfide reductase (NADPH) activity"/>
    <property type="evidence" value="ECO:0007669"/>
    <property type="project" value="UniProtKB-EC"/>
</dbReference>
<dbReference type="PIRSF" id="PIRSF000350">
    <property type="entry name" value="Mercury_reductase_MerA"/>
    <property type="match status" value="1"/>
</dbReference>
<dbReference type="Proteomes" id="UP000515154">
    <property type="component" value="Linkage group LG4"/>
</dbReference>
<dbReference type="PRINTS" id="PR00411">
    <property type="entry name" value="PNDRDTASEI"/>
</dbReference>
<keyword evidence="5 19" id="KW-0963">Cytoplasm</keyword>
<dbReference type="GO" id="GO:0034599">
    <property type="term" value="P:cellular response to oxidative stress"/>
    <property type="evidence" value="ECO:0007669"/>
    <property type="project" value="TreeGrafter"/>
</dbReference>
<dbReference type="GO" id="GO:0045454">
    <property type="term" value="P:cell redox homeostasis"/>
    <property type="evidence" value="ECO:0007669"/>
    <property type="project" value="InterPro"/>
</dbReference>
<dbReference type="InterPro" id="IPR016156">
    <property type="entry name" value="FAD/NAD-linked_Rdtase_dimer_sf"/>
</dbReference>
<keyword evidence="22" id="KW-1185">Reference proteome</keyword>
<dbReference type="GO" id="GO:0006749">
    <property type="term" value="P:glutathione metabolic process"/>
    <property type="evidence" value="ECO:0007669"/>
    <property type="project" value="InterPro"/>
</dbReference>
<evidence type="ECO:0000256" key="4">
    <source>
        <dbReference type="ARBA" id="ARBA00011738"/>
    </source>
</evidence>
<keyword evidence="16" id="KW-0520">NAD</keyword>
<feature type="domain" description="FAD/NAD(P)-binding" evidence="21">
    <location>
        <begin position="43"/>
        <end position="355"/>
    </location>
</feature>
<dbReference type="InterPro" id="IPR012999">
    <property type="entry name" value="Pyr_OxRdtase_I_AS"/>
</dbReference>
<evidence type="ECO:0000259" key="21">
    <source>
        <dbReference type="Pfam" id="PF07992"/>
    </source>
</evidence>
<dbReference type="InterPro" id="IPR001100">
    <property type="entry name" value="Pyr_nuc-diS_OxRdtase"/>
</dbReference>
<evidence type="ECO:0000256" key="14">
    <source>
        <dbReference type="ARBA" id="ARBA00056905"/>
    </source>
</evidence>
<evidence type="ECO:0000256" key="5">
    <source>
        <dbReference type="ARBA" id="ARBA00022490"/>
    </source>
</evidence>
<evidence type="ECO:0000256" key="6">
    <source>
        <dbReference type="ARBA" id="ARBA00022630"/>
    </source>
</evidence>
<proteinExistence type="inferred from homology"/>
<evidence type="ECO:0000256" key="12">
    <source>
        <dbReference type="ARBA" id="ARBA00023284"/>
    </source>
</evidence>
<evidence type="ECO:0000259" key="20">
    <source>
        <dbReference type="Pfam" id="PF02852"/>
    </source>
</evidence>
<evidence type="ECO:0000256" key="11">
    <source>
        <dbReference type="ARBA" id="ARBA00023157"/>
    </source>
</evidence>
<feature type="disulfide bond" description="Redox-active" evidence="17">
    <location>
        <begin position="80"/>
        <end position="85"/>
    </location>
</feature>
<evidence type="ECO:0000256" key="3">
    <source>
        <dbReference type="ARBA" id="ARBA00007532"/>
    </source>
</evidence>
<evidence type="ECO:0000256" key="17">
    <source>
        <dbReference type="PIRSR" id="PIRSR000350-4"/>
    </source>
</evidence>
<dbReference type="GO" id="GO:0050661">
    <property type="term" value="F:NADP binding"/>
    <property type="evidence" value="ECO:0007669"/>
    <property type="project" value="InterPro"/>
</dbReference>
<feature type="binding site" evidence="16">
    <location>
        <position position="340"/>
    </location>
    <ligand>
        <name>FAD</name>
        <dbReference type="ChEBI" id="CHEBI:57692"/>
    </ligand>
</feature>
<feature type="binding site" evidence="16">
    <location>
        <position position="299"/>
    </location>
    <ligand>
        <name>NAD(+)</name>
        <dbReference type="ChEBI" id="CHEBI:57540"/>
    </ligand>
</feature>
<dbReference type="PANTHER" id="PTHR42737">
    <property type="entry name" value="GLUTATHIONE REDUCTASE"/>
    <property type="match status" value="1"/>
</dbReference>